<feature type="binding site" evidence="5">
    <location>
        <position position="44"/>
    </location>
    <ligand>
        <name>pyruvate</name>
        <dbReference type="ChEBI" id="CHEBI:15361"/>
    </ligand>
</feature>
<evidence type="ECO:0000256" key="2">
    <source>
        <dbReference type="ARBA" id="ARBA00023239"/>
    </source>
</evidence>
<name>A0AAN5LEE2_KLEOX</name>
<comment type="caution">
    <text evidence="6">The sequence shown here is derived from an EMBL/GenBank/DDBJ whole genome shotgun (WGS) entry which is preliminary data.</text>
</comment>
<dbReference type="InterPro" id="IPR002220">
    <property type="entry name" value="DapA-like"/>
</dbReference>
<dbReference type="PANTHER" id="PTHR12128">
    <property type="entry name" value="DIHYDRODIPICOLINATE SYNTHASE"/>
    <property type="match status" value="1"/>
</dbReference>
<proteinExistence type="inferred from homology"/>
<dbReference type="EMBL" id="DACSEO010000099">
    <property type="protein sequence ID" value="HAT1684458.1"/>
    <property type="molecule type" value="Genomic_DNA"/>
</dbReference>
<evidence type="ECO:0000256" key="3">
    <source>
        <dbReference type="PIRNR" id="PIRNR001365"/>
    </source>
</evidence>
<dbReference type="CDD" id="cd00408">
    <property type="entry name" value="DHDPS-like"/>
    <property type="match status" value="1"/>
</dbReference>
<dbReference type="SUPFAM" id="SSF51569">
    <property type="entry name" value="Aldolase"/>
    <property type="match status" value="1"/>
</dbReference>
<dbReference type="Proteomes" id="UP000856143">
    <property type="component" value="Unassembled WGS sequence"/>
</dbReference>
<feature type="active site" description="Proton donor/acceptor" evidence="4">
    <location>
        <position position="131"/>
    </location>
</feature>
<dbReference type="GO" id="GO:0008840">
    <property type="term" value="F:4-hydroxy-tetrahydrodipicolinate synthase activity"/>
    <property type="evidence" value="ECO:0007669"/>
    <property type="project" value="TreeGrafter"/>
</dbReference>
<evidence type="ECO:0000256" key="4">
    <source>
        <dbReference type="PIRSR" id="PIRSR001365-1"/>
    </source>
</evidence>
<gene>
    <name evidence="6" type="ORF">I8Y21_005248</name>
</gene>
<protein>
    <submittedName>
        <fullName evidence="6">Dihydrodipicolinate synthase family protein</fullName>
    </submittedName>
</protein>
<accession>A0AAN5LEE2</accession>
<reference evidence="6" key="1">
    <citation type="journal article" date="2018" name="Genome Biol.">
        <title>SKESA: strategic k-mer extension for scrupulous assemblies.</title>
        <authorList>
            <person name="Souvorov A."/>
            <person name="Agarwala R."/>
            <person name="Lipman D.J."/>
        </authorList>
    </citation>
    <scope>NUCLEOTIDE SEQUENCE</scope>
    <source>
        <strain evidence="6">R404</strain>
    </source>
</reference>
<evidence type="ECO:0000313" key="6">
    <source>
        <dbReference type="EMBL" id="HAT1684458.1"/>
    </source>
</evidence>
<evidence type="ECO:0000313" key="7">
    <source>
        <dbReference type="Proteomes" id="UP000856143"/>
    </source>
</evidence>
<dbReference type="Pfam" id="PF00701">
    <property type="entry name" value="DHDPS"/>
    <property type="match status" value="1"/>
</dbReference>
<keyword evidence="2 3" id="KW-0456">Lyase</keyword>
<dbReference type="InterPro" id="IPR013785">
    <property type="entry name" value="Aldolase_TIM"/>
</dbReference>
<dbReference type="Gene3D" id="3.20.20.70">
    <property type="entry name" value="Aldolase class I"/>
    <property type="match status" value="1"/>
</dbReference>
<dbReference type="PANTHER" id="PTHR12128:SF66">
    <property type="entry name" value="4-HYDROXY-2-OXOGLUTARATE ALDOLASE, MITOCHONDRIAL"/>
    <property type="match status" value="1"/>
</dbReference>
<dbReference type="PIRSF" id="PIRSF001365">
    <property type="entry name" value="DHDPS"/>
    <property type="match status" value="1"/>
</dbReference>
<dbReference type="SMART" id="SM01130">
    <property type="entry name" value="DHDPS"/>
    <property type="match status" value="1"/>
</dbReference>
<comment type="similarity">
    <text evidence="1 3">Belongs to the DapA family.</text>
</comment>
<dbReference type="PRINTS" id="PR00146">
    <property type="entry name" value="DHPICSNTHASE"/>
</dbReference>
<feature type="active site" description="Schiff-base intermediate with substrate" evidence="4">
    <location>
        <position position="159"/>
    </location>
</feature>
<sequence length="307" mass="32315">MFTGLCAFPLTPLHPHGVDETAFARIVTRLVESGVDSLGVLGSTGSYAWLSREQRMQVVRQAKSHAGLIPLMVGIGVLGTDQVLRLAEDAQMAGASALLLPVMAYQPLTDEEILTFYQTVTQQVSVPVCVYDNPVTTHVTTSDELKGAIAALPGIASIKIPGPAKNETVRRIQSLRRQLPAGVSIGISGDACAADGLNAGCEVWYSVCGGLFPQVAKEITAAAARGDAEQATAISARLAPLWMLFSKYGGSLRVTAAAASILGLCGEDCLPRPLLPLSSDAFSEIAETLRTLKLLLPGSFLSLFPLL</sequence>
<dbReference type="GO" id="GO:0005829">
    <property type="term" value="C:cytosol"/>
    <property type="evidence" value="ECO:0007669"/>
    <property type="project" value="TreeGrafter"/>
</dbReference>
<dbReference type="AlphaFoldDB" id="A0AAN5LEE2"/>
<organism evidence="6 7">
    <name type="scientific">Klebsiella oxytoca</name>
    <dbReference type="NCBI Taxonomy" id="571"/>
    <lineage>
        <taxon>Bacteria</taxon>
        <taxon>Pseudomonadati</taxon>
        <taxon>Pseudomonadota</taxon>
        <taxon>Gammaproteobacteria</taxon>
        <taxon>Enterobacterales</taxon>
        <taxon>Enterobacteriaceae</taxon>
        <taxon>Klebsiella/Raoultella group</taxon>
        <taxon>Klebsiella</taxon>
    </lineage>
</organism>
<evidence type="ECO:0000256" key="5">
    <source>
        <dbReference type="PIRSR" id="PIRSR001365-2"/>
    </source>
</evidence>
<reference evidence="6" key="2">
    <citation type="submission" date="2020-11" db="EMBL/GenBank/DDBJ databases">
        <authorList>
            <consortium name="NCBI Pathogen Detection Project"/>
        </authorList>
    </citation>
    <scope>NUCLEOTIDE SEQUENCE</scope>
    <source>
        <strain evidence="6">R404</strain>
    </source>
</reference>
<evidence type="ECO:0000256" key="1">
    <source>
        <dbReference type="ARBA" id="ARBA00007592"/>
    </source>
</evidence>